<organism evidence="2 3">
    <name type="scientific">Actinoalloteichus caeruleus DSM 43889</name>
    <dbReference type="NCBI Taxonomy" id="1120930"/>
    <lineage>
        <taxon>Bacteria</taxon>
        <taxon>Bacillati</taxon>
        <taxon>Actinomycetota</taxon>
        <taxon>Actinomycetes</taxon>
        <taxon>Pseudonocardiales</taxon>
        <taxon>Pseudonocardiaceae</taxon>
        <taxon>Actinoalloteichus</taxon>
        <taxon>Actinoalloteichus cyanogriseus</taxon>
    </lineage>
</organism>
<proteinExistence type="predicted"/>
<evidence type="ECO:0000313" key="3">
    <source>
        <dbReference type="Proteomes" id="UP000791080"/>
    </source>
</evidence>
<feature type="region of interest" description="Disordered" evidence="1">
    <location>
        <begin position="54"/>
        <end position="120"/>
    </location>
</feature>
<evidence type="ECO:0000313" key="2">
    <source>
        <dbReference type="EMBL" id="MCP2331944.1"/>
    </source>
</evidence>
<accession>A0ABT1JHF9</accession>
<evidence type="ECO:0000256" key="1">
    <source>
        <dbReference type="SAM" id="MobiDB-lite"/>
    </source>
</evidence>
<dbReference type="RefSeq" id="WP_026417047.1">
    <property type="nucleotide sequence ID" value="NZ_AUBJ02000001.1"/>
</dbReference>
<protein>
    <recommendedName>
        <fullName evidence="4">DUF3828 domain-containing protein</fullName>
    </recommendedName>
</protein>
<feature type="compositionally biased region" description="Low complexity" evidence="1">
    <location>
        <begin position="72"/>
        <end position="104"/>
    </location>
</feature>
<keyword evidence="3" id="KW-1185">Reference proteome</keyword>
<reference evidence="2 3" key="2">
    <citation type="submission" date="2022-06" db="EMBL/GenBank/DDBJ databases">
        <title>Genomic Encyclopedia of Type Strains, Phase I: the one thousand microbial genomes (KMG-I) project.</title>
        <authorList>
            <person name="Kyrpides N."/>
        </authorList>
    </citation>
    <scope>NUCLEOTIDE SEQUENCE [LARGE SCALE GENOMIC DNA]</scope>
    <source>
        <strain evidence="2 3">DSM 43889</strain>
    </source>
</reference>
<name>A0ABT1JHF9_ACTCY</name>
<comment type="caution">
    <text evidence="2">The sequence shown here is derived from an EMBL/GenBank/DDBJ whole genome shotgun (WGS) entry which is preliminary data.</text>
</comment>
<dbReference type="EMBL" id="AUBJ02000001">
    <property type="protein sequence ID" value="MCP2331944.1"/>
    <property type="molecule type" value="Genomic_DNA"/>
</dbReference>
<reference evidence="2 3" key="1">
    <citation type="submission" date="2013-07" db="EMBL/GenBank/DDBJ databases">
        <authorList>
            <consortium name="DOE Joint Genome Institute"/>
            <person name="Reeve W."/>
            <person name="Huntemann M."/>
            <person name="Han J."/>
            <person name="Chen A."/>
            <person name="Kyrpides N."/>
            <person name="Mavromatis K."/>
            <person name="Markowitz V."/>
            <person name="Palaniappan K."/>
            <person name="Ivanova N."/>
            <person name="Schaumberg A."/>
            <person name="Pati A."/>
            <person name="Liolios K."/>
            <person name="Nordberg H.P."/>
            <person name="Cantor M.N."/>
            <person name="Hua S.X."/>
            <person name="Woyke T."/>
        </authorList>
    </citation>
    <scope>NUCLEOTIDE SEQUENCE [LARGE SCALE GENOMIC DNA]</scope>
    <source>
        <strain evidence="2 3">DSM 43889</strain>
    </source>
</reference>
<dbReference type="Proteomes" id="UP000791080">
    <property type="component" value="Unassembled WGS sequence"/>
</dbReference>
<evidence type="ECO:0008006" key="4">
    <source>
        <dbReference type="Google" id="ProtNLM"/>
    </source>
</evidence>
<gene>
    <name evidence="2" type="ORF">G443_002214</name>
</gene>
<sequence>MPIRTNRGRAAVYRKLWGWPLRSPRHLTATVVLLLAAVVGVGVVVSDGMPFAGDADQGQAGPSASPTPPAGEEPGAGPFPTRIGTAEPPATTTTTPWESAEPPSISVPDLPPESAAPDPEGLAVAEAWMRAWVTHAPGDTTEQWLAGMEEYTTDEYLTIVGLSDPDSVPADAVTGDPVPVESTTTSMRVRVPTDVGEVELLLMTTDQGWRVSGHNPVE</sequence>